<name>A0ACB9DT67_CICIN</name>
<sequence>MPPSPPSPSLRPPASLTSSSTASSTIATVSLDHLLYFFVFADINTLGFFSSTSIGPPPDSHPSHRQRYRRRPTSESEGLKTYSDQACDQVFSPVVDLLYAPDIADPLMLHNFSRD</sequence>
<organism evidence="1 2">
    <name type="scientific">Cichorium intybus</name>
    <name type="common">Chicory</name>
    <dbReference type="NCBI Taxonomy" id="13427"/>
    <lineage>
        <taxon>Eukaryota</taxon>
        <taxon>Viridiplantae</taxon>
        <taxon>Streptophyta</taxon>
        <taxon>Embryophyta</taxon>
        <taxon>Tracheophyta</taxon>
        <taxon>Spermatophyta</taxon>
        <taxon>Magnoliopsida</taxon>
        <taxon>eudicotyledons</taxon>
        <taxon>Gunneridae</taxon>
        <taxon>Pentapetalae</taxon>
        <taxon>asterids</taxon>
        <taxon>campanulids</taxon>
        <taxon>Asterales</taxon>
        <taxon>Asteraceae</taxon>
        <taxon>Cichorioideae</taxon>
        <taxon>Cichorieae</taxon>
        <taxon>Cichoriinae</taxon>
        <taxon>Cichorium</taxon>
    </lineage>
</organism>
<protein>
    <submittedName>
        <fullName evidence="1">Uncharacterized protein</fullName>
    </submittedName>
</protein>
<comment type="caution">
    <text evidence="1">The sequence shown here is derived from an EMBL/GenBank/DDBJ whole genome shotgun (WGS) entry which is preliminary data.</text>
</comment>
<reference evidence="1 2" key="2">
    <citation type="journal article" date="2022" name="Mol. Ecol. Resour.">
        <title>The genomes of chicory, endive, great burdock and yacon provide insights into Asteraceae paleo-polyploidization history and plant inulin production.</title>
        <authorList>
            <person name="Fan W."/>
            <person name="Wang S."/>
            <person name="Wang H."/>
            <person name="Wang A."/>
            <person name="Jiang F."/>
            <person name="Liu H."/>
            <person name="Zhao H."/>
            <person name="Xu D."/>
            <person name="Zhang Y."/>
        </authorList>
    </citation>
    <scope>NUCLEOTIDE SEQUENCE [LARGE SCALE GENOMIC DNA]</scope>
    <source>
        <strain evidence="2">cv. Punajuju</strain>
        <tissue evidence="1">Leaves</tissue>
    </source>
</reference>
<dbReference type="Proteomes" id="UP001055811">
    <property type="component" value="Linkage Group LG04"/>
</dbReference>
<dbReference type="EMBL" id="CM042012">
    <property type="protein sequence ID" value="KAI3749919.1"/>
    <property type="molecule type" value="Genomic_DNA"/>
</dbReference>
<proteinExistence type="predicted"/>
<accession>A0ACB9DT67</accession>
<evidence type="ECO:0000313" key="1">
    <source>
        <dbReference type="EMBL" id="KAI3749919.1"/>
    </source>
</evidence>
<keyword evidence="2" id="KW-1185">Reference proteome</keyword>
<evidence type="ECO:0000313" key="2">
    <source>
        <dbReference type="Proteomes" id="UP001055811"/>
    </source>
</evidence>
<reference evidence="2" key="1">
    <citation type="journal article" date="2022" name="Mol. Ecol. Resour.">
        <title>The genomes of chicory, endive, great burdock and yacon provide insights into Asteraceae palaeo-polyploidization history and plant inulin production.</title>
        <authorList>
            <person name="Fan W."/>
            <person name="Wang S."/>
            <person name="Wang H."/>
            <person name="Wang A."/>
            <person name="Jiang F."/>
            <person name="Liu H."/>
            <person name="Zhao H."/>
            <person name="Xu D."/>
            <person name="Zhang Y."/>
        </authorList>
    </citation>
    <scope>NUCLEOTIDE SEQUENCE [LARGE SCALE GENOMIC DNA]</scope>
    <source>
        <strain evidence="2">cv. Punajuju</strain>
    </source>
</reference>
<gene>
    <name evidence="1" type="ORF">L2E82_20540</name>
</gene>